<evidence type="ECO:0008006" key="3">
    <source>
        <dbReference type="Google" id="ProtNLM"/>
    </source>
</evidence>
<comment type="caution">
    <text evidence="1">The sequence shown here is derived from an EMBL/GenBank/DDBJ whole genome shotgun (WGS) entry which is preliminary data.</text>
</comment>
<evidence type="ECO:0000313" key="1">
    <source>
        <dbReference type="EMBL" id="PZQ66483.1"/>
    </source>
</evidence>
<sequence length="301" mass="32292">MSGFDPDWLALREPFDRAAREAAAQALDIPVFAARLRERRGPDAALQVLDLGCGTGANLRALARQLGDAQRWRLVDHDPRLLAALPDVLRGWAAAQGWRADGEAEGLRIEGPALSLDVAWQQADLAGDHDGLHLDGADLVTASALLDLVSADSLARWIARCHAAGAALYFALSVDDRLHWRPVDAADDEVQALFRAHQRRDKGFGQALGGSAVHAALPMLARAGYRCTTSASDWHIDAAQGPVHRAMLAAMVDGIASAACEQEPTAASRVQAWRDRREALLAKPSALGLVVGHTELLAWLD</sequence>
<organism evidence="1 2">
    <name type="scientific">Variovorax paradoxus</name>
    <dbReference type="NCBI Taxonomy" id="34073"/>
    <lineage>
        <taxon>Bacteria</taxon>
        <taxon>Pseudomonadati</taxon>
        <taxon>Pseudomonadota</taxon>
        <taxon>Betaproteobacteria</taxon>
        <taxon>Burkholderiales</taxon>
        <taxon>Comamonadaceae</taxon>
        <taxon>Variovorax</taxon>
    </lineage>
</organism>
<gene>
    <name evidence="1" type="ORF">DI563_23430</name>
</gene>
<dbReference type="Gene3D" id="3.40.50.150">
    <property type="entry name" value="Vaccinia Virus protein VP39"/>
    <property type="match status" value="1"/>
</dbReference>
<accession>A0A2W5RH95</accession>
<proteinExistence type="predicted"/>
<name>A0A2W5RH95_VARPD</name>
<reference evidence="1 2" key="1">
    <citation type="submission" date="2017-08" db="EMBL/GenBank/DDBJ databases">
        <title>Infants hospitalized years apart are colonized by the same room-sourced microbial strains.</title>
        <authorList>
            <person name="Brooks B."/>
            <person name="Olm M.R."/>
            <person name="Firek B.A."/>
            <person name="Baker R."/>
            <person name="Thomas B.C."/>
            <person name="Morowitz M.J."/>
            <person name="Banfield J.F."/>
        </authorList>
    </citation>
    <scope>NUCLEOTIDE SEQUENCE [LARGE SCALE GENOMIC DNA]</scope>
    <source>
        <strain evidence="1">S2_005_003_R2_41</strain>
    </source>
</reference>
<dbReference type="SUPFAM" id="SSF53335">
    <property type="entry name" value="S-adenosyl-L-methionine-dependent methyltransferases"/>
    <property type="match status" value="1"/>
</dbReference>
<dbReference type="Proteomes" id="UP000249135">
    <property type="component" value="Unassembled WGS sequence"/>
</dbReference>
<dbReference type="EMBL" id="QFPP01000415">
    <property type="protein sequence ID" value="PZQ66483.1"/>
    <property type="molecule type" value="Genomic_DNA"/>
</dbReference>
<dbReference type="AlphaFoldDB" id="A0A2W5RH95"/>
<dbReference type="InterPro" id="IPR029063">
    <property type="entry name" value="SAM-dependent_MTases_sf"/>
</dbReference>
<evidence type="ECO:0000313" key="2">
    <source>
        <dbReference type="Proteomes" id="UP000249135"/>
    </source>
</evidence>
<protein>
    <recommendedName>
        <fullName evidence="3">Class I SAM-dependent methyltransferase</fullName>
    </recommendedName>
</protein>